<evidence type="ECO:0000313" key="2">
    <source>
        <dbReference type="EMBL" id="CAH2085278.1"/>
    </source>
</evidence>
<feature type="compositionally biased region" description="Low complexity" evidence="1">
    <location>
        <begin position="38"/>
        <end position="50"/>
    </location>
</feature>
<evidence type="ECO:0008006" key="4">
    <source>
        <dbReference type="Google" id="ProtNLM"/>
    </source>
</evidence>
<feature type="compositionally biased region" description="Basic residues" evidence="1">
    <location>
        <begin position="240"/>
        <end position="263"/>
    </location>
</feature>
<feature type="compositionally biased region" description="Low complexity" evidence="1">
    <location>
        <begin position="58"/>
        <end position="70"/>
    </location>
</feature>
<accession>A0AAU9TGM8</accession>
<feature type="compositionally biased region" description="Basic and acidic residues" evidence="1">
    <location>
        <begin position="25"/>
        <end position="37"/>
    </location>
</feature>
<sequence length="299" mass="32142">MLDARFAGLEDRLLPAKTLRPPLAADRRKVSAQESHETAPTPSTSRATTKPARRKGTPANKASAPASANNDGEWTTVVKRKKKKAPKSYAAAAAAAAPAPKEPRPQPPTRPKRKTKKAKKPKMAAPRSPAVLITLEEYAESKGITYCHLLERAAETVDLEAIGIVGGMNIRRSAVPGTSLRAAERADPRGGQTSCGGIADGVWQLGEGRPTHEARESASLWAGRLRHQRSGGHCNSQIGKVRRRRCQSRRNRGRTWRVGRHSRAMPDPSRKGPGRGRATLGRLEFGQGPSIGAAPNAVL</sequence>
<dbReference type="EMBL" id="CAKOGL010000004">
    <property type="protein sequence ID" value="CAH2085278.1"/>
    <property type="molecule type" value="Genomic_DNA"/>
</dbReference>
<evidence type="ECO:0000313" key="3">
    <source>
        <dbReference type="Proteomes" id="UP001153954"/>
    </source>
</evidence>
<evidence type="ECO:0000256" key="1">
    <source>
        <dbReference type="SAM" id="MobiDB-lite"/>
    </source>
</evidence>
<reference evidence="2" key="1">
    <citation type="submission" date="2022-03" db="EMBL/GenBank/DDBJ databases">
        <authorList>
            <person name="Tunstrom K."/>
        </authorList>
    </citation>
    <scope>NUCLEOTIDE SEQUENCE</scope>
</reference>
<proteinExistence type="predicted"/>
<dbReference type="AlphaFoldDB" id="A0AAU9TGM8"/>
<comment type="caution">
    <text evidence="2">The sequence shown here is derived from an EMBL/GenBank/DDBJ whole genome shotgun (WGS) entry which is preliminary data.</text>
</comment>
<keyword evidence="3" id="KW-1185">Reference proteome</keyword>
<gene>
    <name evidence="2" type="ORF">EEDITHA_LOCUS1767</name>
</gene>
<feature type="compositionally biased region" description="Low complexity" evidence="1">
    <location>
        <begin position="87"/>
        <end position="99"/>
    </location>
</feature>
<protein>
    <recommendedName>
        <fullName evidence="4">Histone H1</fullName>
    </recommendedName>
</protein>
<dbReference type="Proteomes" id="UP001153954">
    <property type="component" value="Unassembled WGS sequence"/>
</dbReference>
<organism evidence="2 3">
    <name type="scientific">Euphydryas editha</name>
    <name type="common">Edith's checkerspot</name>
    <dbReference type="NCBI Taxonomy" id="104508"/>
    <lineage>
        <taxon>Eukaryota</taxon>
        <taxon>Metazoa</taxon>
        <taxon>Ecdysozoa</taxon>
        <taxon>Arthropoda</taxon>
        <taxon>Hexapoda</taxon>
        <taxon>Insecta</taxon>
        <taxon>Pterygota</taxon>
        <taxon>Neoptera</taxon>
        <taxon>Endopterygota</taxon>
        <taxon>Lepidoptera</taxon>
        <taxon>Glossata</taxon>
        <taxon>Ditrysia</taxon>
        <taxon>Papilionoidea</taxon>
        <taxon>Nymphalidae</taxon>
        <taxon>Nymphalinae</taxon>
        <taxon>Euphydryas</taxon>
    </lineage>
</organism>
<name>A0AAU9TGM8_EUPED</name>
<feature type="region of interest" description="Disordered" evidence="1">
    <location>
        <begin position="1"/>
        <end position="126"/>
    </location>
</feature>
<feature type="region of interest" description="Disordered" evidence="1">
    <location>
        <begin position="229"/>
        <end position="299"/>
    </location>
</feature>
<feature type="compositionally biased region" description="Basic residues" evidence="1">
    <location>
        <begin position="110"/>
        <end position="122"/>
    </location>
</feature>